<dbReference type="EMBL" id="CP149822">
    <property type="protein sequence ID" value="WZN43699.1"/>
    <property type="molecule type" value="Genomic_DNA"/>
</dbReference>
<dbReference type="RefSeq" id="WP_341838499.1">
    <property type="nucleotide sequence ID" value="NZ_CP149822.1"/>
</dbReference>
<gene>
    <name evidence="1" type="ORF">WJU16_11745</name>
</gene>
<proteinExistence type="predicted"/>
<evidence type="ECO:0000313" key="1">
    <source>
        <dbReference type="EMBL" id="WZN43699.1"/>
    </source>
</evidence>
<evidence type="ECO:0000313" key="2">
    <source>
        <dbReference type="Proteomes" id="UP001485459"/>
    </source>
</evidence>
<name>A0ABZ2YZ43_9BACT</name>
<reference evidence="2" key="1">
    <citation type="submission" date="2024-03" db="EMBL/GenBank/DDBJ databases">
        <title>Chitinophaga horti sp. nov., isolated from garden soil.</title>
        <authorList>
            <person name="Lee D.S."/>
            <person name="Han D.M."/>
            <person name="Baek J.H."/>
            <person name="Choi D.G."/>
            <person name="Jeon J.H."/>
            <person name="Jeon C.O."/>
        </authorList>
    </citation>
    <scope>NUCLEOTIDE SEQUENCE [LARGE SCALE GENOMIC DNA]</scope>
    <source>
        <strain evidence="2">GPA1</strain>
    </source>
</reference>
<protein>
    <submittedName>
        <fullName evidence="1">Uncharacterized protein</fullName>
    </submittedName>
</protein>
<dbReference type="Proteomes" id="UP001485459">
    <property type="component" value="Chromosome"/>
</dbReference>
<organism evidence="1 2">
    <name type="scientific">Chitinophaga pollutisoli</name>
    <dbReference type="NCBI Taxonomy" id="3133966"/>
    <lineage>
        <taxon>Bacteria</taxon>
        <taxon>Pseudomonadati</taxon>
        <taxon>Bacteroidota</taxon>
        <taxon>Chitinophagia</taxon>
        <taxon>Chitinophagales</taxon>
        <taxon>Chitinophagaceae</taxon>
        <taxon>Chitinophaga</taxon>
    </lineage>
</organism>
<sequence length="70" mass="7511">MHTQQFNPLAIEDMRLITGGNQTERAGELPTLPPVRISGTSEADALRTDAAPGPQVQAPGLAIAEMMRNR</sequence>
<keyword evidence="2" id="KW-1185">Reference proteome</keyword>
<accession>A0ABZ2YZ43</accession>